<feature type="transmembrane region" description="Helical" evidence="5">
    <location>
        <begin position="313"/>
        <end position="334"/>
    </location>
</feature>
<feature type="transmembrane region" description="Helical" evidence="5">
    <location>
        <begin position="113"/>
        <end position="134"/>
    </location>
</feature>
<feature type="transmembrane region" description="Helical" evidence="5">
    <location>
        <begin position="251"/>
        <end position="276"/>
    </location>
</feature>
<accession>A0A5B8Y976</accession>
<feature type="transmembrane region" description="Helical" evidence="5">
    <location>
        <begin position="186"/>
        <end position="207"/>
    </location>
</feature>
<feature type="transmembrane region" description="Helical" evidence="5">
    <location>
        <begin position="6"/>
        <end position="22"/>
    </location>
</feature>
<dbReference type="InterPro" id="IPR004481">
    <property type="entry name" value="K/Na/Ca-exchanger"/>
</dbReference>
<feature type="domain" description="Sodium/calcium exchanger membrane region" evidence="6">
    <location>
        <begin position="9"/>
        <end position="165"/>
    </location>
</feature>
<comment type="subcellular location">
    <subcellularLocation>
        <location evidence="1">Membrane</location>
        <topology evidence="1">Multi-pass membrane protein</topology>
    </subcellularLocation>
</comment>
<evidence type="ECO:0000256" key="5">
    <source>
        <dbReference type="SAM" id="Phobius"/>
    </source>
</evidence>
<dbReference type="GO" id="GO:0006874">
    <property type="term" value="P:intracellular calcium ion homeostasis"/>
    <property type="evidence" value="ECO:0007669"/>
    <property type="project" value="TreeGrafter"/>
</dbReference>
<dbReference type="Gene3D" id="1.20.1420.30">
    <property type="entry name" value="NCX, central ion-binding region"/>
    <property type="match status" value="1"/>
</dbReference>
<evidence type="ECO:0000313" key="8">
    <source>
        <dbReference type="Proteomes" id="UP000315995"/>
    </source>
</evidence>
<dbReference type="Pfam" id="PF01699">
    <property type="entry name" value="Na_Ca_ex"/>
    <property type="match status" value="2"/>
</dbReference>
<dbReference type="PANTHER" id="PTHR10846:SF8">
    <property type="entry name" value="INNER MEMBRANE PROTEIN YRBG"/>
    <property type="match status" value="1"/>
</dbReference>
<keyword evidence="8" id="KW-1185">Reference proteome</keyword>
<dbReference type="RefSeq" id="WP_141199473.1">
    <property type="nucleotide sequence ID" value="NZ_CP041186.1"/>
</dbReference>
<feature type="transmembrane region" description="Helical" evidence="5">
    <location>
        <begin position="146"/>
        <end position="165"/>
    </location>
</feature>
<dbReference type="InterPro" id="IPR044880">
    <property type="entry name" value="NCX_ion-bd_dom_sf"/>
</dbReference>
<dbReference type="PANTHER" id="PTHR10846">
    <property type="entry name" value="SODIUM/POTASSIUM/CALCIUM EXCHANGER"/>
    <property type="match status" value="1"/>
</dbReference>
<feature type="transmembrane region" description="Helical" evidence="5">
    <location>
        <begin position="282"/>
        <end position="301"/>
    </location>
</feature>
<keyword evidence="2 5" id="KW-0812">Transmembrane</keyword>
<evidence type="ECO:0000259" key="6">
    <source>
        <dbReference type="Pfam" id="PF01699"/>
    </source>
</evidence>
<proteinExistence type="predicted"/>
<keyword evidence="4 5" id="KW-0472">Membrane</keyword>
<feature type="domain" description="Sodium/calcium exchanger membrane region" evidence="6">
    <location>
        <begin position="185"/>
        <end position="326"/>
    </location>
</feature>
<dbReference type="AlphaFoldDB" id="A0A4Y6PXF4"/>
<dbReference type="Proteomes" id="UP000315995">
    <property type="component" value="Chromosome"/>
</dbReference>
<protein>
    <submittedName>
        <fullName evidence="7">Sodium:calcium antiporter</fullName>
    </submittedName>
</protein>
<gene>
    <name evidence="7" type="ORF">FIV42_20370</name>
</gene>
<evidence type="ECO:0000256" key="3">
    <source>
        <dbReference type="ARBA" id="ARBA00022989"/>
    </source>
</evidence>
<dbReference type="OrthoDB" id="9794225at2"/>
<evidence type="ECO:0000313" key="7">
    <source>
        <dbReference type="EMBL" id="QDG53012.1"/>
    </source>
</evidence>
<dbReference type="InterPro" id="IPR004837">
    <property type="entry name" value="NaCa_Exmemb"/>
</dbReference>
<reference evidence="7 8" key="1">
    <citation type="submission" date="2019-06" db="EMBL/GenBank/DDBJ databases">
        <title>Persicimonas caeni gen. nov., sp. nov., a predatory bacterium isolated from solar saltern.</title>
        <authorList>
            <person name="Wang S."/>
        </authorList>
    </citation>
    <scope>NUCLEOTIDE SEQUENCE [LARGE SCALE GENOMIC DNA]</scope>
    <source>
        <strain evidence="7 8">YN101</strain>
    </source>
</reference>
<organism evidence="7 8">
    <name type="scientific">Persicimonas caeni</name>
    <dbReference type="NCBI Taxonomy" id="2292766"/>
    <lineage>
        <taxon>Bacteria</taxon>
        <taxon>Deltaproteobacteria</taxon>
        <taxon>Bradymonadales</taxon>
        <taxon>Bradymonadaceae</taxon>
        <taxon>Persicimonas</taxon>
    </lineage>
</organism>
<dbReference type="GO" id="GO:0008273">
    <property type="term" value="F:calcium, potassium:sodium antiporter activity"/>
    <property type="evidence" value="ECO:0007669"/>
    <property type="project" value="TreeGrafter"/>
</dbReference>
<dbReference type="EMBL" id="CP041186">
    <property type="protein sequence ID" value="QDG53012.1"/>
    <property type="molecule type" value="Genomic_DNA"/>
</dbReference>
<keyword evidence="3 5" id="KW-1133">Transmembrane helix</keyword>
<evidence type="ECO:0000256" key="1">
    <source>
        <dbReference type="ARBA" id="ARBA00004141"/>
    </source>
</evidence>
<feature type="transmembrane region" description="Helical" evidence="5">
    <location>
        <begin position="74"/>
        <end position="92"/>
    </location>
</feature>
<accession>A0A4Y6PXF4</accession>
<dbReference type="GO" id="GO:0005262">
    <property type="term" value="F:calcium channel activity"/>
    <property type="evidence" value="ECO:0007669"/>
    <property type="project" value="TreeGrafter"/>
</dbReference>
<evidence type="ECO:0000256" key="4">
    <source>
        <dbReference type="ARBA" id="ARBA00023136"/>
    </source>
</evidence>
<evidence type="ECO:0000256" key="2">
    <source>
        <dbReference type="ARBA" id="ARBA00022692"/>
    </source>
</evidence>
<name>A0A4Y6PXF4_PERCE</name>
<sequence>MVTILIYSLVAIVSTGVIWKGSEMLESSSEKLAIHYQLPDIVTGAIVVAVGSSFPELATTVISTLVHGEFELGVSAIVGSALFNILVIPGLAGLYGKGELTSNRDLVYKEAQFYMLSVAVLLITFSFAAIYAPVENGDGAILGEMNRVLVALPIAMYVLYVFVQWQDTMDYEPEVEDADIKVGKQWMLLLASLAIILAGVEGLVQSALTFGEVLGTPSFLWGITVVAAGTSIPDAFVSIKTARAGKATTSLANVLGSNIFDLLVCIPVGVLIAGVATVNFSIAAPMMAVLTVATLALFLMMRTHMLLSRREAWFLLFIYLVFVVWISLESFGVIDTVPGLPPA</sequence>
<dbReference type="GO" id="GO:0005886">
    <property type="term" value="C:plasma membrane"/>
    <property type="evidence" value="ECO:0007669"/>
    <property type="project" value="TreeGrafter"/>
</dbReference>
<feature type="transmembrane region" description="Helical" evidence="5">
    <location>
        <begin position="219"/>
        <end position="239"/>
    </location>
</feature>